<dbReference type="PANTHER" id="PTHR11692:SF0">
    <property type="entry name" value="BIFUNCTIONAL PURINE BIOSYNTHESIS PROTEIN ATIC"/>
    <property type="match status" value="1"/>
</dbReference>
<sequence>MAVASKKIPAPDLVPVRRALLSVSDKTGLVDFARALVAAGVELVSTGGTSKAIAQAGIPVRDVSELTGFPEIMDGRVKTLHPSVHGALLGIRDDAEHVDAMRAHGIEPIDLVVVNLYPFEDVRASGADYASIVENIDIGGPAMVRASAKNHAYVAIVTDPTDYAGVLEAMQANSGALPLDFRKRLAAKAFARTAAYDAGISGWFTETLEIENPAWRAFGGRLDSVMRYGENPHQRAGFYVTGEKRPGVASARQLQGKQLSYNNINDTDAAFELVGEFDPARTAAVAIIKHANPCGVAEGATLKDAYLKALACDPVSAFGGIVALNGLLDAEAAEEIVKTFTEVIIAPEASEAAQAIVAAKKNLRLLVTGGLPDPRAAGMTVKSVAGGLLVQGRDNAVVDDLDLKVVTKRAPGEAEMADLRFAFRVAKHVKSNAIVYAKDRATVGIGAGQMSRVDSSRIAARKALDAAEAAGHAQPLTRGSVVASDAFFPFADGLLAAVEAGATAVIQPGGSMRDDEVIAAADEHGIAMVFTGTRHFRH</sequence>
<comment type="catalytic activity">
    <reaction evidence="9 10">
        <text>IMP + H2O = 5-formamido-1-(5-phospho-D-ribosyl)imidazole-4-carboxamide</text>
        <dbReference type="Rhea" id="RHEA:18445"/>
        <dbReference type="ChEBI" id="CHEBI:15377"/>
        <dbReference type="ChEBI" id="CHEBI:58053"/>
        <dbReference type="ChEBI" id="CHEBI:58467"/>
        <dbReference type="EC" id="3.5.4.10"/>
    </reaction>
</comment>
<dbReference type="SMART" id="SM00798">
    <property type="entry name" value="AICARFT_IMPCHas"/>
    <property type="match status" value="1"/>
</dbReference>
<dbReference type="eggNOG" id="COG0138">
    <property type="taxonomic scope" value="Bacteria"/>
</dbReference>
<dbReference type="HOGENOM" id="CLU_016316_5_2_5"/>
<keyword evidence="15" id="KW-1185">Reference proteome</keyword>
<dbReference type="RefSeq" id="WP_035027433.1">
    <property type="nucleotide sequence ID" value="NZ_KK073890.1"/>
</dbReference>
<keyword evidence="5 10" id="KW-0658">Purine biosynthesis</keyword>
<comment type="pathway">
    <text evidence="2 10">Purine metabolism; IMP biosynthesis via de novo pathway; 5-formamido-1-(5-phospho-D-ribosyl)imidazole-4-carboxamide from 5-amino-1-(5-phospho-D-ribosyl)imidazole-4-carboxamide (10-formyl THF route): step 1/1.</text>
</comment>
<dbReference type="SUPFAM" id="SSF52335">
    <property type="entry name" value="Methylglyoxal synthase-like"/>
    <property type="match status" value="1"/>
</dbReference>
<name>A0A011TPJ3_9HYPH</name>
<dbReference type="PATRIC" id="fig|69279.3.peg.2787"/>
<evidence type="ECO:0000256" key="9">
    <source>
        <dbReference type="ARBA" id="ARBA00050687"/>
    </source>
</evidence>
<dbReference type="EMBL" id="JENY01000018">
    <property type="protein sequence ID" value="EXL05957.1"/>
    <property type="molecule type" value="Genomic_DNA"/>
</dbReference>
<feature type="domain" description="MGS-like" evidence="11">
    <location>
        <begin position="8"/>
        <end position="158"/>
    </location>
</feature>
<protein>
    <recommendedName>
        <fullName evidence="10">Bifunctional purine biosynthesis protein PurH</fullName>
    </recommendedName>
    <domain>
        <recommendedName>
            <fullName evidence="10">Phosphoribosylaminoimidazolecarboxamide formyltransferase</fullName>
            <ecNumber evidence="10">2.1.2.3</ecNumber>
        </recommendedName>
        <alternativeName>
            <fullName evidence="10">AICAR transformylase</fullName>
        </alternativeName>
    </domain>
    <domain>
        <recommendedName>
            <fullName evidence="10">IMP cyclohydrolase</fullName>
            <ecNumber evidence="10">3.5.4.10</ecNumber>
        </recommendedName>
        <alternativeName>
            <fullName evidence="10">ATIC</fullName>
        </alternativeName>
        <alternativeName>
            <fullName evidence="10">IMP synthase</fullName>
        </alternativeName>
        <alternativeName>
            <fullName evidence="10">Inosinicase</fullName>
        </alternativeName>
    </domain>
</protein>
<dbReference type="Pfam" id="PF01808">
    <property type="entry name" value="AICARFT_IMPCHas"/>
    <property type="match status" value="1"/>
</dbReference>
<evidence type="ECO:0000313" key="12">
    <source>
        <dbReference type="EMBL" id="EXL05957.1"/>
    </source>
</evidence>
<dbReference type="Gene3D" id="3.40.140.20">
    <property type="match status" value="2"/>
</dbReference>
<dbReference type="Pfam" id="PF02142">
    <property type="entry name" value="MGS"/>
    <property type="match status" value="1"/>
</dbReference>
<proteinExistence type="inferred from homology"/>
<evidence type="ECO:0000313" key="14">
    <source>
        <dbReference type="Proteomes" id="UP000019849"/>
    </source>
</evidence>
<reference evidence="12 14" key="1">
    <citation type="submission" date="2014-02" db="EMBL/GenBank/DDBJ databases">
        <title>Aquamicrobium defluvii Genome sequencing.</title>
        <authorList>
            <person name="Wang X."/>
        </authorList>
    </citation>
    <scope>NUCLEOTIDE SEQUENCE [LARGE SCALE GENOMIC DNA]</scope>
    <source>
        <strain evidence="12 14">W13Z1</strain>
    </source>
</reference>
<dbReference type="OrthoDB" id="9802065at2"/>
<evidence type="ECO:0000256" key="3">
    <source>
        <dbReference type="ARBA" id="ARBA00007667"/>
    </source>
</evidence>
<evidence type="ECO:0000256" key="6">
    <source>
        <dbReference type="ARBA" id="ARBA00022801"/>
    </source>
</evidence>
<evidence type="ECO:0000313" key="15">
    <source>
        <dbReference type="Proteomes" id="UP000294958"/>
    </source>
</evidence>
<keyword evidence="7 10" id="KW-0511">Multifunctional enzyme</keyword>
<dbReference type="NCBIfam" id="TIGR00355">
    <property type="entry name" value="purH"/>
    <property type="match status" value="1"/>
</dbReference>
<dbReference type="EMBL" id="SNZF01000040">
    <property type="protein sequence ID" value="TDR30795.1"/>
    <property type="molecule type" value="Genomic_DNA"/>
</dbReference>
<dbReference type="PROSITE" id="PS51855">
    <property type="entry name" value="MGS"/>
    <property type="match status" value="1"/>
</dbReference>
<dbReference type="InterPro" id="IPR011607">
    <property type="entry name" value="MGS-like_dom"/>
</dbReference>
<dbReference type="InterPro" id="IPR024051">
    <property type="entry name" value="AICAR_Tfase_dup_dom_sf"/>
</dbReference>
<dbReference type="SUPFAM" id="SSF53927">
    <property type="entry name" value="Cytidine deaminase-like"/>
    <property type="match status" value="1"/>
</dbReference>
<evidence type="ECO:0000313" key="13">
    <source>
        <dbReference type="EMBL" id="TDR30795.1"/>
    </source>
</evidence>
<dbReference type="EC" id="2.1.2.3" evidence="10"/>
<comment type="domain">
    <text evidence="10">The IMP cyclohydrolase activity resides in the N-terminal region.</text>
</comment>
<dbReference type="GO" id="GO:0006189">
    <property type="term" value="P:'de novo' IMP biosynthetic process"/>
    <property type="evidence" value="ECO:0007669"/>
    <property type="project" value="UniProtKB-UniRule"/>
</dbReference>
<organism evidence="12 14">
    <name type="scientific">Aquamicrobium defluvii</name>
    <dbReference type="NCBI Taxonomy" id="69279"/>
    <lineage>
        <taxon>Bacteria</taxon>
        <taxon>Pseudomonadati</taxon>
        <taxon>Pseudomonadota</taxon>
        <taxon>Alphaproteobacteria</taxon>
        <taxon>Hyphomicrobiales</taxon>
        <taxon>Phyllobacteriaceae</taxon>
        <taxon>Aquamicrobium</taxon>
    </lineage>
</organism>
<dbReference type="InterPro" id="IPR016193">
    <property type="entry name" value="Cytidine_deaminase-like"/>
</dbReference>
<dbReference type="FunFam" id="3.40.140.20:FF:000001">
    <property type="entry name" value="Bifunctional purine biosynthesis protein PurH"/>
    <property type="match status" value="1"/>
</dbReference>
<reference evidence="13 15" key="2">
    <citation type="submission" date="2019-03" db="EMBL/GenBank/DDBJ databases">
        <title>Genomic Encyclopedia of Type Strains, Phase IV (KMG-IV): sequencing the most valuable type-strain genomes for metagenomic binning, comparative biology and taxonomic classification.</title>
        <authorList>
            <person name="Goeker M."/>
        </authorList>
    </citation>
    <scope>NUCLEOTIDE SEQUENCE [LARGE SCALE GENOMIC DNA]</scope>
    <source>
        <strain evidence="13 15">DSM 11603</strain>
    </source>
</reference>
<gene>
    <name evidence="10 12" type="primary">purH</name>
    <name evidence="12" type="ORF">BG36_06995</name>
    <name evidence="13" type="ORF">DES43_14024</name>
</gene>
<keyword evidence="4 10" id="KW-0808">Transferase</keyword>
<evidence type="ECO:0000259" key="11">
    <source>
        <dbReference type="PROSITE" id="PS51855"/>
    </source>
</evidence>
<dbReference type="SMART" id="SM00851">
    <property type="entry name" value="MGS"/>
    <property type="match status" value="1"/>
</dbReference>
<dbReference type="InterPro" id="IPR002695">
    <property type="entry name" value="PurH-like"/>
</dbReference>
<evidence type="ECO:0000256" key="4">
    <source>
        <dbReference type="ARBA" id="ARBA00022679"/>
    </source>
</evidence>
<dbReference type="NCBIfam" id="NF002049">
    <property type="entry name" value="PRK00881.1"/>
    <property type="match status" value="1"/>
</dbReference>
<dbReference type="PANTHER" id="PTHR11692">
    <property type="entry name" value="BIFUNCTIONAL PURINE BIOSYNTHESIS PROTEIN PURH"/>
    <property type="match status" value="1"/>
</dbReference>
<evidence type="ECO:0000256" key="10">
    <source>
        <dbReference type="HAMAP-Rule" id="MF_00139"/>
    </source>
</evidence>
<evidence type="ECO:0000256" key="8">
    <source>
        <dbReference type="ARBA" id="ARBA00050488"/>
    </source>
</evidence>
<dbReference type="Gene3D" id="3.40.50.1380">
    <property type="entry name" value="Methylglyoxal synthase-like domain"/>
    <property type="match status" value="1"/>
</dbReference>
<evidence type="ECO:0000256" key="7">
    <source>
        <dbReference type="ARBA" id="ARBA00023268"/>
    </source>
</evidence>
<dbReference type="GO" id="GO:0004643">
    <property type="term" value="F:phosphoribosylaminoimidazolecarboxamide formyltransferase activity"/>
    <property type="evidence" value="ECO:0007669"/>
    <property type="project" value="UniProtKB-UniRule"/>
</dbReference>
<dbReference type="AlphaFoldDB" id="A0A011TPJ3"/>
<dbReference type="UniPathway" id="UPA00074">
    <property type="reaction ID" value="UER00133"/>
</dbReference>
<accession>A0A011TPJ3</accession>
<dbReference type="EC" id="3.5.4.10" evidence="10"/>
<dbReference type="STRING" id="69279.BG36_06995"/>
<dbReference type="HAMAP" id="MF_00139">
    <property type="entry name" value="PurH"/>
    <property type="match status" value="1"/>
</dbReference>
<evidence type="ECO:0000256" key="2">
    <source>
        <dbReference type="ARBA" id="ARBA00004954"/>
    </source>
</evidence>
<comment type="similarity">
    <text evidence="3 10">Belongs to the PurH family.</text>
</comment>
<dbReference type="GO" id="GO:0005829">
    <property type="term" value="C:cytosol"/>
    <property type="evidence" value="ECO:0007669"/>
    <property type="project" value="TreeGrafter"/>
</dbReference>
<dbReference type="Proteomes" id="UP000294958">
    <property type="component" value="Unassembled WGS sequence"/>
</dbReference>
<dbReference type="InterPro" id="IPR036914">
    <property type="entry name" value="MGS-like_dom_sf"/>
</dbReference>
<keyword evidence="6 10" id="KW-0378">Hydrolase</keyword>
<evidence type="ECO:0000256" key="5">
    <source>
        <dbReference type="ARBA" id="ARBA00022755"/>
    </source>
</evidence>
<comment type="caution">
    <text evidence="12">The sequence shown here is derived from an EMBL/GenBank/DDBJ whole genome shotgun (WGS) entry which is preliminary data.</text>
</comment>
<dbReference type="Proteomes" id="UP000019849">
    <property type="component" value="Unassembled WGS sequence"/>
</dbReference>
<dbReference type="CDD" id="cd01421">
    <property type="entry name" value="IMPCH"/>
    <property type="match status" value="1"/>
</dbReference>
<comment type="catalytic activity">
    <reaction evidence="8 10">
        <text>(6R)-10-formyltetrahydrofolate + 5-amino-1-(5-phospho-beta-D-ribosyl)imidazole-4-carboxamide = 5-formamido-1-(5-phospho-D-ribosyl)imidazole-4-carboxamide + (6S)-5,6,7,8-tetrahydrofolate</text>
        <dbReference type="Rhea" id="RHEA:22192"/>
        <dbReference type="ChEBI" id="CHEBI:57453"/>
        <dbReference type="ChEBI" id="CHEBI:58467"/>
        <dbReference type="ChEBI" id="CHEBI:58475"/>
        <dbReference type="ChEBI" id="CHEBI:195366"/>
        <dbReference type="EC" id="2.1.2.3"/>
    </reaction>
</comment>
<dbReference type="GO" id="GO:0003937">
    <property type="term" value="F:IMP cyclohydrolase activity"/>
    <property type="evidence" value="ECO:0007669"/>
    <property type="project" value="UniProtKB-UniRule"/>
</dbReference>
<evidence type="ECO:0000256" key="1">
    <source>
        <dbReference type="ARBA" id="ARBA00004844"/>
    </source>
</evidence>
<comment type="pathway">
    <text evidence="1 10">Purine metabolism; IMP biosynthesis via de novo pathway; IMP from 5-formamido-1-(5-phospho-D-ribosyl)imidazole-4-carboxamide: step 1/1.</text>
</comment>
<dbReference type="FunFam" id="3.40.50.1380:FF:000001">
    <property type="entry name" value="Bifunctional purine biosynthesis protein PurH"/>
    <property type="match status" value="1"/>
</dbReference>
<dbReference type="PIRSF" id="PIRSF000414">
    <property type="entry name" value="AICARFT_IMPCHas"/>
    <property type="match status" value="1"/>
</dbReference>